<proteinExistence type="predicted"/>
<dbReference type="AlphaFoldDB" id="A0A1A5YD47"/>
<dbReference type="Proteomes" id="UP000092024">
    <property type="component" value="Unassembled WGS sequence"/>
</dbReference>
<dbReference type="Pfam" id="PF00535">
    <property type="entry name" value="Glycos_transf_2"/>
    <property type="match status" value="1"/>
</dbReference>
<dbReference type="InterPro" id="IPR001173">
    <property type="entry name" value="Glyco_trans_2-like"/>
</dbReference>
<dbReference type="InterPro" id="IPR050834">
    <property type="entry name" value="Glycosyltransf_2"/>
</dbReference>
<gene>
    <name evidence="2" type="ORF">A7K91_06190</name>
</gene>
<dbReference type="EMBL" id="LYPA01000071">
    <property type="protein sequence ID" value="OBR63541.1"/>
    <property type="molecule type" value="Genomic_DNA"/>
</dbReference>
<accession>A0A1A5YD47</accession>
<reference evidence="2 3" key="1">
    <citation type="submission" date="2016-05" db="EMBL/GenBank/DDBJ databases">
        <title>Paenibacillus oryzae. sp. nov., isolated from the rice root.</title>
        <authorList>
            <person name="Zhang J."/>
            <person name="Zhang X."/>
        </authorList>
    </citation>
    <scope>NUCLEOTIDE SEQUENCE [LARGE SCALE GENOMIC DNA]</scope>
    <source>
        <strain evidence="2 3">1DrF-4</strain>
    </source>
</reference>
<dbReference type="SUPFAM" id="SSF53448">
    <property type="entry name" value="Nucleotide-diphospho-sugar transferases"/>
    <property type="match status" value="1"/>
</dbReference>
<comment type="caution">
    <text evidence="2">The sequence shown here is derived from an EMBL/GenBank/DDBJ whole genome shotgun (WGS) entry which is preliminary data.</text>
</comment>
<evidence type="ECO:0000313" key="3">
    <source>
        <dbReference type="Proteomes" id="UP000092024"/>
    </source>
</evidence>
<sequence length="407" mass="47032">MENLQRVVELMETELVSIVMPTYNRGNVIEKAIDSVINQTYSNWELFIVDDASLDNTKEVVSNYINEDSRIQFISNTINKGANACRNQGAAIAHGEYIAFIDSDNQWYPDKLLKQVEVLNTNSSNTDFVYSKEKVINEESIKIIPQKAYSPEELMRILPHKNVVDTSTVMITKTCFNLVGGFDEMMPRLQDWELFFRTVVVYGYKGVCINEVLNTNILQENSISKDDKKYVDAIFYMLKKHNSYFSDADLISQIINSTIGEEEYLLLRVREVYSNDLSVMASILEKVIYTLQNKQRQFELLYRWQLKDKNEFYKEIKNKDIAIYGLGKWGELLYRDLKGLSAHVVFGIDREAEQFHDLPVKTACTDFFDIEVIIISVIDGASEIEKMLRPKCTGEILLLEDLIKTKK</sequence>
<dbReference type="PANTHER" id="PTHR43685:SF2">
    <property type="entry name" value="GLYCOSYLTRANSFERASE 2-LIKE DOMAIN-CONTAINING PROTEIN"/>
    <property type="match status" value="1"/>
</dbReference>
<dbReference type="InterPro" id="IPR029044">
    <property type="entry name" value="Nucleotide-diphossugar_trans"/>
</dbReference>
<protein>
    <recommendedName>
        <fullName evidence="1">Glycosyltransferase 2-like domain-containing protein</fullName>
    </recommendedName>
</protein>
<dbReference type="PANTHER" id="PTHR43685">
    <property type="entry name" value="GLYCOSYLTRANSFERASE"/>
    <property type="match status" value="1"/>
</dbReference>
<name>A0A1A5YD47_9BACL</name>
<organism evidence="2 3">
    <name type="scientific">Paenibacillus oryzae</name>
    <dbReference type="NCBI Taxonomy" id="1844972"/>
    <lineage>
        <taxon>Bacteria</taxon>
        <taxon>Bacillati</taxon>
        <taxon>Bacillota</taxon>
        <taxon>Bacilli</taxon>
        <taxon>Bacillales</taxon>
        <taxon>Paenibacillaceae</taxon>
        <taxon>Paenibacillus</taxon>
    </lineage>
</organism>
<dbReference type="STRING" id="1844972.A7K91_06190"/>
<dbReference type="Gene3D" id="3.90.550.10">
    <property type="entry name" value="Spore Coat Polysaccharide Biosynthesis Protein SpsA, Chain A"/>
    <property type="match status" value="1"/>
</dbReference>
<feature type="domain" description="Glycosyltransferase 2-like" evidence="1">
    <location>
        <begin position="17"/>
        <end position="139"/>
    </location>
</feature>
<keyword evidence="3" id="KW-1185">Reference proteome</keyword>
<evidence type="ECO:0000313" key="2">
    <source>
        <dbReference type="EMBL" id="OBR63541.1"/>
    </source>
</evidence>
<evidence type="ECO:0000259" key="1">
    <source>
        <dbReference type="Pfam" id="PF00535"/>
    </source>
</evidence>